<dbReference type="EMBL" id="UYYG01001260">
    <property type="protein sequence ID" value="VDN60884.1"/>
    <property type="molecule type" value="Genomic_DNA"/>
</dbReference>
<keyword evidence="1 4" id="KW-0489">Methyltransferase</keyword>
<sequence>MDHILNLLFKGAKCDVILSFSVWLHDGIKRNQENRILRFRFFDSIGHVEKHKIAQQFFKDLVSTFPKDYVTFLKRVMKQLQSGYNTLREVEIDIRFAKDGEIYNMPDPKDYDSDSEVEKVTIGHVQEVLEHAYPNGLSVEIIAESLRCTIQEIEQYLLQLNSLGIAQKLQNEWIRTGIIEFFIMHVDNTKLSTGMISRDMAPTIAVITCLFTEKQSIDAIMDECNTLHRYRSGGDSNIYTMGWIGKHRVVATKLAVIGDTREATTSAGSITTRLLGNFQNVEHVFIVGVGGGVAHYTDADCHVRLGDVVVSSSDPDSYIFAHSYTLSRETGNVTGFLTRKWNPVNNIISMIAKNMDEKMVEEWNDSTYSMIKQLNAANSDVNFSRPPPEADLLALPIGSGQVVIIPHPNQQRNDSVVHVGPIGAMISCKKRMLLNDDQVYIISTEDSSKDIALQLRDRFAAEYHLRAVDAGFDSVIAAVVGSRIDSWALIRGITDYQHGQSRAGRLWQAYAGARAAALTKCLIKHLPLYNDNVDFDYCFVSVMSINLTSNFFRLLREFRRNDLVKFNEKHKELYEDAKKNSSYLSVISHYYSVMSVIIDEYFNGNFHFVPPQVKGQTLDEALLALHKRIANLLDLKKGKKCLDIGCGIGGIMRDIADSGASLTGATIAPNEAQIGNERFFREGIYNCQIVECDCNHMPFEEGIYDSAYAVYALKYFEDLSPVLNEISRVLRHGGRLVIYDLLKTDKFDATSHEHRKILEDLEYACGMPMLHFRDEMIIKAEENDLKLIDAIDLSLITGYPYYYCFSSSKLFMWLIKSSFISYLISISQALGILPKGFHQFYKTFLSGTVSKIVQAGQLNILSGSEILLFEKK</sequence>
<dbReference type="Pfam" id="PF08241">
    <property type="entry name" value="Methyltransf_11"/>
    <property type="match status" value="1"/>
</dbReference>
<dbReference type="CDD" id="cd02440">
    <property type="entry name" value="AdoMet_MTases"/>
    <property type="match status" value="1"/>
</dbReference>
<evidence type="ECO:0000256" key="2">
    <source>
        <dbReference type="ARBA" id="ARBA00022679"/>
    </source>
</evidence>
<dbReference type="GO" id="GO:0009116">
    <property type="term" value="P:nucleoside metabolic process"/>
    <property type="evidence" value="ECO:0007669"/>
    <property type="project" value="InterPro"/>
</dbReference>
<evidence type="ECO:0000259" key="5">
    <source>
        <dbReference type="PROSITE" id="PS51685"/>
    </source>
</evidence>
<evidence type="ECO:0000256" key="3">
    <source>
        <dbReference type="ARBA" id="ARBA00022691"/>
    </source>
</evidence>
<evidence type="ECO:0000313" key="9">
    <source>
        <dbReference type="WBParaSite" id="DME_0001023401-mRNA-1"/>
    </source>
</evidence>
<name>A0A0N4UQE9_DRAME</name>
<dbReference type="WBParaSite" id="DME_0001023401-mRNA-1">
    <property type="protein sequence ID" value="DME_0001023401-mRNA-1"/>
    <property type="gene ID" value="DME_0001023401"/>
</dbReference>
<keyword evidence="2 4" id="KW-0808">Transferase</keyword>
<dbReference type="InterPro" id="IPR013216">
    <property type="entry name" value="Methyltransf_11"/>
</dbReference>
<dbReference type="GO" id="GO:0008757">
    <property type="term" value="F:S-adenosylmethionine-dependent methyltransferase activity"/>
    <property type="evidence" value="ECO:0007669"/>
    <property type="project" value="InterPro"/>
</dbReference>
<evidence type="ECO:0000313" key="8">
    <source>
        <dbReference type="Proteomes" id="UP000274756"/>
    </source>
</evidence>
<dbReference type="GO" id="GO:0032259">
    <property type="term" value="P:methylation"/>
    <property type="evidence" value="ECO:0007669"/>
    <property type="project" value="UniProtKB-KW"/>
</dbReference>
<dbReference type="InterPro" id="IPR030384">
    <property type="entry name" value="MeTrfase_SMT"/>
</dbReference>
<dbReference type="InterPro" id="IPR035994">
    <property type="entry name" value="Nucleoside_phosphorylase_sf"/>
</dbReference>
<dbReference type="PROSITE" id="PS51685">
    <property type="entry name" value="SAM_MT_ERG6_SMT"/>
    <property type="match status" value="1"/>
</dbReference>
<keyword evidence="8" id="KW-1185">Reference proteome</keyword>
<reference evidence="6 8" key="2">
    <citation type="submission" date="2018-11" db="EMBL/GenBank/DDBJ databases">
        <authorList>
            <consortium name="Pathogen Informatics"/>
        </authorList>
    </citation>
    <scope>NUCLEOTIDE SEQUENCE [LARGE SCALE GENOMIC DNA]</scope>
</reference>
<accession>A0A0N4UQE9</accession>
<protein>
    <submittedName>
        <fullName evidence="9">SAM_MT_ERG6_SMT domain-containing protein</fullName>
    </submittedName>
</protein>
<dbReference type="PANTHER" id="PTHR47705:SF1">
    <property type="entry name" value="PNP_UDP_1 DOMAIN-CONTAINING PROTEIN"/>
    <property type="match status" value="1"/>
</dbReference>
<gene>
    <name evidence="6" type="ORF">DME_LOCUS10857</name>
</gene>
<dbReference type="Proteomes" id="UP000038040">
    <property type="component" value="Unplaced"/>
</dbReference>
<evidence type="ECO:0000256" key="4">
    <source>
        <dbReference type="PROSITE-ProRule" id="PRU01022"/>
    </source>
</evidence>
<dbReference type="PANTHER" id="PTHR47705">
    <property type="entry name" value="AGAP000321-PA"/>
    <property type="match status" value="1"/>
</dbReference>
<dbReference type="Proteomes" id="UP000274756">
    <property type="component" value="Unassembled WGS sequence"/>
</dbReference>
<evidence type="ECO:0000256" key="1">
    <source>
        <dbReference type="ARBA" id="ARBA00022603"/>
    </source>
</evidence>
<organism evidence="7 9">
    <name type="scientific">Dracunculus medinensis</name>
    <name type="common">Guinea worm</name>
    <dbReference type="NCBI Taxonomy" id="318479"/>
    <lineage>
        <taxon>Eukaryota</taxon>
        <taxon>Metazoa</taxon>
        <taxon>Ecdysozoa</taxon>
        <taxon>Nematoda</taxon>
        <taxon>Chromadorea</taxon>
        <taxon>Rhabditida</taxon>
        <taxon>Spirurina</taxon>
        <taxon>Dracunculoidea</taxon>
        <taxon>Dracunculidae</taxon>
        <taxon>Dracunculus</taxon>
    </lineage>
</organism>
<feature type="domain" description="SAM-dependent methyltransferase Erg6/SMT-type" evidence="5">
    <location>
        <begin position="590"/>
        <end position="872"/>
    </location>
</feature>
<dbReference type="InterPro" id="IPR029063">
    <property type="entry name" value="SAM-dependent_MTases_sf"/>
</dbReference>
<reference evidence="9" key="1">
    <citation type="submission" date="2017-02" db="UniProtKB">
        <authorList>
            <consortium name="WormBaseParasite"/>
        </authorList>
    </citation>
    <scope>IDENTIFICATION</scope>
</reference>
<dbReference type="STRING" id="318479.A0A0N4UQE9"/>
<proteinExistence type="inferred from homology"/>
<dbReference type="Gene3D" id="3.40.50.150">
    <property type="entry name" value="Vaccinia Virus protein VP39"/>
    <property type="match status" value="1"/>
</dbReference>
<dbReference type="SUPFAM" id="SSF53335">
    <property type="entry name" value="S-adenosyl-L-methionine-dependent methyltransferases"/>
    <property type="match status" value="1"/>
</dbReference>
<comment type="similarity">
    <text evidence="4">Belongs to the class I-like SAM-binding methyltransferase superfamily. Erg6/SMT family.</text>
</comment>
<dbReference type="OrthoDB" id="1577640at2759"/>
<dbReference type="Pfam" id="PF22979">
    <property type="entry name" value="HTH_69"/>
    <property type="match status" value="1"/>
</dbReference>
<keyword evidence="3 4" id="KW-0949">S-adenosyl-L-methionine</keyword>
<dbReference type="InterPro" id="IPR055121">
    <property type="entry name" value="HTH_69"/>
</dbReference>
<evidence type="ECO:0000313" key="6">
    <source>
        <dbReference type="EMBL" id="VDN60884.1"/>
    </source>
</evidence>
<evidence type="ECO:0000313" key="7">
    <source>
        <dbReference type="Proteomes" id="UP000038040"/>
    </source>
</evidence>
<dbReference type="Gene3D" id="3.40.50.1580">
    <property type="entry name" value="Nucleoside phosphorylase domain"/>
    <property type="match status" value="1"/>
</dbReference>
<dbReference type="AlphaFoldDB" id="A0A0N4UQE9"/>